<evidence type="ECO:0000256" key="3">
    <source>
        <dbReference type="ARBA" id="ARBA00022801"/>
    </source>
</evidence>
<keyword evidence="8" id="KW-1185">Reference proteome</keyword>
<feature type="signal peptide" evidence="5">
    <location>
        <begin position="1"/>
        <end position="43"/>
    </location>
</feature>
<comment type="caution">
    <text evidence="7">The sequence shown here is derived from an EMBL/GenBank/DDBJ whole genome shotgun (WGS) entry which is preliminary data.</text>
</comment>
<dbReference type="Proteomes" id="UP000315730">
    <property type="component" value="Unassembled WGS sequence"/>
</dbReference>
<keyword evidence="2" id="KW-0645">Protease</keyword>
<protein>
    <recommendedName>
        <fullName evidence="6">NlpC/P60 domain-containing protein</fullName>
    </recommendedName>
</protein>
<keyword evidence="4" id="KW-0788">Thiol protease</keyword>
<dbReference type="STRING" id="1272.GCA_900014985_01852"/>
<sequence>MSFVKHSSARHRAETNSHLVRNSTVAAVAAGAVVAGFASPAQAASGVIDLGTTPSAHTTTSYSTSTSYSVEFSSQSSDLLATGSNVSTQSNHSASGIVGTAYEGIGGAYVWGGTGFKAWDCSGFVQWVYAQNGVQLPRTTWAQFAAGHATSNPQPGDLVSQNGGSHVGIYIGNGQMISALNPSQGTQVHSVNAMQVDGFYSVR</sequence>
<organism evidence="7 8">
    <name type="scientific">Kocuria varians</name>
    <name type="common">Micrococcus varians</name>
    <dbReference type="NCBI Taxonomy" id="1272"/>
    <lineage>
        <taxon>Bacteria</taxon>
        <taxon>Bacillati</taxon>
        <taxon>Actinomycetota</taxon>
        <taxon>Actinomycetes</taxon>
        <taxon>Micrococcales</taxon>
        <taxon>Micrococcaceae</taxon>
        <taxon>Kocuria</taxon>
    </lineage>
</organism>
<dbReference type="GO" id="GO:0008234">
    <property type="term" value="F:cysteine-type peptidase activity"/>
    <property type="evidence" value="ECO:0007669"/>
    <property type="project" value="UniProtKB-KW"/>
</dbReference>
<evidence type="ECO:0000313" key="7">
    <source>
        <dbReference type="EMBL" id="GEC98397.1"/>
    </source>
</evidence>
<keyword evidence="3" id="KW-0378">Hydrolase</keyword>
<dbReference type="InterPro" id="IPR038765">
    <property type="entry name" value="Papain-like_cys_pep_sf"/>
</dbReference>
<evidence type="ECO:0000256" key="4">
    <source>
        <dbReference type="ARBA" id="ARBA00022807"/>
    </source>
</evidence>
<dbReference type="AlphaFoldDB" id="A0A4Y4D536"/>
<dbReference type="PANTHER" id="PTHR47053:SF1">
    <property type="entry name" value="MUREIN DD-ENDOPEPTIDASE MEPH-RELATED"/>
    <property type="match status" value="1"/>
</dbReference>
<dbReference type="GO" id="GO:0006508">
    <property type="term" value="P:proteolysis"/>
    <property type="evidence" value="ECO:0007669"/>
    <property type="project" value="UniProtKB-KW"/>
</dbReference>
<dbReference type="SUPFAM" id="SSF54001">
    <property type="entry name" value="Cysteine proteinases"/>
    <property type="match status" value="1"/>
</dbReference>
<evidence type="ECO:0000256" key="5">
    <source>
        <dbReference type="SAM" id="SignalP"/>
    </source>
</evidence>
<proteinExistence type="inferred from homology"/>
<feature type="chain" id="PRO_5021474416" description="NlpC/P60 domain-containing protein" evidence="5">
    <location>
        <begin position="44"/>
        <end position="203"/>
    </location>
</feature>
<name>A0A4Y4D536_KOCVA</name>
<dbReference type="OrthoDB" id="9815778at2"/>
<accession>A0A4Y4D536</accession>
<evidence type="ECO:0000256" key="1">
    <source>
        <dbReference type="ARBA" id="ARBA00007074"/>
    </source>
</evidence>
<keyword evidence="5" id="KW-0732">Signal</keyword>
<dbReference type="Pfam" id="PF00877">
    <property type="entry name" value="NLPC_P60"/>
    <property type="match status" value="1"/>
</dbReference>
<evidence type="ECO:0000256" key="2">
    <source>
        <dbReference type="ARBA" id="ARBA00022670"/>
    </source>
</evidence>
<dbReference type="Gene3D" id="3.90.1720.10">
    <property type="entry name" value="endopeptidase domain like (from Nostoc punctiforme)"/>
    <property type="match status" value="1"/>
</dbReference>
<dbReference type="EMBL" id="BJNW01000003">
    <property type="protein sequence ID" value="GEC98397.1"/>
    <property type="molecule type" value="Genomic_DNA"/>
</dbReference>
<evidence type="ECO:0000313" key="8">
    <source>
        <dbReference type="Proteomes" id="UP000315730"/>
    </source>
</evidence>
<dbReference type="InterPro" id="IPR000064">
    <property type="entry name" value="NLP_P60_dom"/>
</dbReference>
<feature type="domain" description="NlpC/P60" evidence="6">
    <location>
        <begin position="91"/>
        <end position="203"/>
    </location>
</feature>
<evidence type="ECO:0000259" key="6">
    <source>
        <dbReference type="PROSITE" id="PS51935"/>
    </source>
</evidence>
<gene>
    <name evidence="7" type="ORF">KVA01_05520</name>
</gene>
<dbReference type="InterPro" id="IPR051202">
    <property type="entry name" value="Peptidase_C40"/>
</dbReference>
<comment type="similarity">
    <text evidence="1">Belongs to the peptidase C40 family.</text>
</comment>
<dbReference type="PROSITE" id="PS51935">
    <property type="entry name" value="NLPC_P60"/>
    <property type="match status" value="1"/>
</dbReference>
<reference evidence="7 8" key="1">
    <citation type="submission" date="2019-06" db="EMBL/GenBank/DDBJ databases">
        <title>Whole genome shotgun sequence of Kocuria varians NBRC 15358.</title>
        <authorList>
            <person name="Hosoyama A."/>
            <person name="Uohara A."/>
            <person name="Ohji S."/>
            <person name="Ichikawa N."/>
        </authorList>
    </citation>
    <scope>NUCLEOTIDE SEQUENCE [LARGE SCALE GENOMIC DNA]</scope>
    <source>
        <strain evidence="7 8">NBRC 15358</strain>
    </source>
</reference>
<dbReference type="PANTHER" id="PTHR47053">
    <property type="entry name" value="MUREIN DD-ENDOPEPTIDASE MEPH-RELATED"/>
    <property type="match status" value="1"/>
</dbReference>
<dbReference type="RefSeq" id="WP_068469941.1">
    <property type="nucleotide sequence ID" value="NZ_BJNW01000003.1"/>
</dbReference>